<dbReference type="PANTHER" id="PTHR21660">
    <property type="entry name" value="THIOESTERASE SUPERFAMILY MEMBER-RELATED"/>
    <property type="match status" value="1"/>
</dbReference>
<dbReference type="PANTHER" id="PTHR21660:SF1">
    <property type="entry name" value="ACYL-COENZYME A THIOESTERASE 13"/>
    <property type="match status" value="1"/>
</dbReference>
<feature type="compositionally biased region" description="Polar residues" evidence="2">
    <location>
        <begin position="1"/>
        <end position="16"/>
    </location>
</feature>
<feature type="region of interest" description="Disordered" evidence="2">
    <location>
        <begin position="1"/>
        <end position="32"/>
    </location>
</feature>
<dbReference type="InterPro" id="IPR029069">
    <property type="entry name" value="HotDog_dom_sf"/>
</dbReference>
<keyword evidence="1" id="KW-0378">Hydrolase</keyword>
<evidence type="ECO:0000256" key="2">
    <source>
        <dbReference type="SAM" id="MobiDB-lite"/>
    </source>
</evidence>
<dbReference type="EMBL" id="MU151308">
    <property type="protein sequence ID" value="KAF9445328.1"/>
    <property type="molecule type" value="Genomic_DNA"/>
</dbReference>
<evidence type="ECO:0000256" key="1">
    <source>
        <dbReference type="ARBA" id="ARBA00022801"/>
    </source>
</evidence>
<sequence>MTRTAISDTPSDSNNHGPGRTDISGSRHQIKGNASEKVKDLASTIFSHFIDAKGCSYNSNIGRKLKFSEINVLGSLDLKTVGVGNDLSVETVFEVVVDQDMCNLYGTLHGGCAAYLVDPCSSASLVALGLLLGTDGTGVSQSMNLIWHHPIYKDMKISIKSTSMYITGRVRTARCEIWSGNKLCVSAVHSTINPVAKANKARL</sequence>
<gene>
    <name evidence="3" type="ORF">P691DRAFT_805776</name>
</gene>
<comment type="caution">
    <text evidence="3">The sequence shown here is derived from an EMBL/GenBank/DDBJ whole genome shotgun (WGS) entry which is preliminary data.</text>
</comment>
<proteinExistence type="predicted"/>
<accession>A0A9P6C1F7</accession>
<keyword evidence="4" id="KW-1185">Reference proteome</keyword>
<evidence type="ECO:0000313" key="3">
    <source>
        <dbReference type="EMBL" id="KAF9445328.1"/>
    </source>
</evidence>
<dbReference type="CDD" id="cd03440">
    <property type="entry name" value="hot_dog"/>
    <property type="match status" value="1"/>
</dbReference>
<evidence type="ECO:0000313" key="4">
    <source>
        <dbReference type="Proteomes" id="UP000807342"/>
    </source>
</evidence>
<dbReference type="GO" id="GO:0047617">
    <property type="term" value="F:fatty acyl-CoA hydrolase activity"/>
    <property type="evidence" value="ECO:0007669"/>
    <property type="project" value="InterPro"/>
</dbReference>
<protein>
    <recommendedName>
        <fullName evidence="5">Thioesterase domain-containing protein</fullName>
    </recommendedName>
</protein>
<evidence type="ECO:0008006" key="5">
    <source>
        <dbReference type="Google" id="ProtNLM"/>
    </source>
</evidence>
<dbReference type="Gene3D" id="3.10.129.10">
    <property type="entry name" value="Hotdog Thioesterase"/>
    <property type="match status" value="1"/>
</dbReference>
<name>A0A9P6C1F7_9AGAR</name>
<dbReference type="InterPro" id="IPR039298">
    <property type="entry name" value="ACOT13"/>
</dbReference>
<dbReference type="AlphaFoldDB" id="A0A9P6C1F7"/>
<dbReference type="SUPFAM" id="SSF54637">
    <property type="entry name" value="Thioesterase/thiol ester dehydrase-isomerase"/>
    <property type="match status" value="1"/>
</dbReference>
<organism evidence="3 4">
    <name type="scientific">Macrolepiota fuliginosa MF-IS2</name>
    <dbReference type="NCBI Taxonomy" id="1400762"/>
    <lineage>
        <taxon>Eukaryota</taxon>
        <taxon>Fungi</taxon>
        <taxon>Dikarya</taxon>
        <taxon>Basidiomycota</taxon>
        <taxon>Agaricomycotina</taxon>
        <taxon>Agaricomycetes</taxon>
        <taxon>Agaricomycetidae</taxon>
        <taxon>Agaricales</taxon>
        <taxon>Agaricineae</taxon>
        <taxon>Agaricaceae</taxon>
        <taxon>Macrolepiota</taxon>
    </lineage>
</organism>
<reference evidence="3" key="1">
    <citation type="submission" date="2020-11" db="EMBL/GenBank/DDBJ databases">
        <authorList>
            <consortium name="DOE Joint Genome Institute"/>
            <person name="Ahrendt S."/>
            <person name="Riley R."/>
            <person name="Andreopoulos W."/>
            <person name="Labutti K."/>
            <person name="Pangilinan J."/>
            <person name="Ruiz-Duenas F.J."/>
            <person name="Barrasa J.M."/>
            <person name="Sanchez-Garcia M."/>
            <person name="Camarero S."/>
            <person name="Miyauchi S."/>
            <person name="Serrano A."/>
            <person name="Linde D."/>
            <person name="Babiker R."/>
            <person name="Drula E."/>
            <person name="Ayuso-Fernandez I."/>
            <person name="Pacheco R."/>
            <person name="Padilla G."/>
            <person name="Ferreira P."/>
            <person name="Barriuso J."/>
            <person name="Kellner H."/>
            <person name="Castanera R."/>
            <person name="Alfaro M."/>
            <person name="Ramirez L."/>
            <person name="Pisabarro A.G."/>
            <person name="Kuo A."/>
            <person name="Tritt A."/>
            <person name="Lipzen A."/>
            <person name="He G."/>
            <person name="Yan M."/>
            <person name="Ng V."/>
            <person name="Cullen D."/>
            <person name="Martin F."/>
            <person name="Rosso M.-N."/>
            <person name="Henrissat B."/>
            <person name="Hibbett D."/>
            <person name="Martinez A.T."/>
            <person name="Grigoriev I.V."/>
        </authorList>
    </citation>
    <scope>NUCLEOTIDE SEQUENCE</scope>
    <source>
        <strain evidence="3">MF-IS2</strain>
    </source>
</reference>
<dbReference type="Proteomes" id="UP000807342">
    <property type="component" value="Unassembled WGS sequence"/>
</dbReference>
<dbReference type="OrthoDB" id="2831072at2759"/>